<reference evidence="1 2" key="1">
    <citation type="submission" date="2015-09" db="EMBL/GenBank/DDBJ databases">
        <title>Bacillus cereus food isolates.</title>
        <authorList>
            <person name="Boekhorst J."/>
        </authorList>
    </citation>
    <scope>NUCLEOTIDE SEQUENCE [LARGE SCALE GENOMIC DNA]</scope>
    <source>
        <strain evidence="1 2">B4088</strain>
    </source>
</reference>
<gene>
    <name evidence="1" type="ORF">B4088_0390</name>
</gene>
<dbReference type="PATRIC" id="fig|1396.535.peg.4139"/>
<sequence length="126" mass="14187">MAYKINKVPSASGKNIVHLEWIGDVPVREMDEVNVKLKAMVKDYPKGWYIIPDVSKASMFSPEANEANVKQQQMFIDDISICAVVLPGSVIAKMQRSRTAKEAGNTKEQFFQSFEDALEVIEKHRG</sequence>
<dbReference type="RefSeq" id="WP_063259622.1">
    <property type="nucleotide sequence ID" value="NZ_LJKE01000015.1"/>
</dbReference>
<dbReference type="AlphaFoldDB" id="A0A162PGP8"/>
<comment type="caution">
    <text evidence="1">The sequence shown here is derived from an EMBL/GenBank/DDBJ whole genome shotgun (WGS) entry which is preliminary data.</text>
</comment>
<dbReference type="Proteomes" id="UP000076482">
    <property type="component" value="Unassembled WGS sequence"/>
</dbReference>
<dbReference type="EMBL" id="LJKE01000015">
    <property type="protein sequence ID" value="KZD71929.1"/>
    <property type="molecule type" value="Genomic_DNA"/>
</dbReference>
<organism evidence="1 2">
    <name type="scientific">Bacillus cereus</name>
    <dbReference type="NCBI Taxonomy" id="1396"/>
    <lineage>
        <taxon>Bacteria</taxon>
        <taxon>Bacillati</taxon>
        <taxon>Bacillota</taxon>
        <taxon>Bacilli</taxon>
        <taxon>Bacillales</taxon>
        <taxon>Bacillaceae</taxon>
        <taxon>Bacillus</taxon>
        <taxon>Bacillus cereus group</taxon>
    </lineage>
</organism>
<proteinExistence type="predicted"/>
<evidence type="ECO:0000313" key="2">
    <source>
        <dbReference type="Proteomes" id="UP000076482"/>
    </source>
</evidence>
<evidence type="ECO:0000313" key="1">
    <source>
        <dbReference type="EMBL" id="KZD71929.1"/>
    </source>
</evidence>
<name>A0A162PGP8_BACCE</name>
<protein>
    <submittedName>
        <fullName evidence="1">Uncharacterized protein</fullName>
    </submittedName>
</protein>
<accession>A0A162PGP8</accession>